<evidence type="ECO:0000256" key="8">
    <source>
        <dbReference type="ARBA" id="ARBA00023242"/>
    </source>
</evidence>
<keyword evidence="14" id="KW-1185">Reference proteome</keyword>
<dbReference type="PIRSF" id="PIRSF017269">
    <property type="entry name" value="GCD14"/>
    <property type="match status" value="1"/>
</dbReference>
<sequence length="374" mass="41593">MFSTAREIAAGDIIILWMTREAIQPLLITPGKDFNNKYGSYRHDDFIGTPYGSKVGSRTGKGFIHVLRPTPELWTMALPHRTQILYLPDIAFVTAHLGIRPGSRVIEAGALLLSLYVRTIGSLGHLWSYEFHEQRANKAREEFAEHGMADQVTLTHRNVCKDGFTVTEEVDAVFLDLPAPWEAIEHAKLLYGYKDRQTRICCFSPCMEQVLRTVNTLNEAGFTEITMYETLIRPHDISVPPALQTIGEIGDKLKEAEARREDKRVRQIAEAKALRAGLPLPEVHGAKRKRDGGTPDELDPKRVKTEGDEQGDLDAAPTTTTMSKVLQEVRGHTSYLTFATLLPQKTAHADVKVEKADAMPVDAEADTSGPIPSV</sequence>
<feature type="binding site" evidence="10">
    <location>
        <position position="176"/>
    </location>
    <ligand>
        <name>S-adenosyl-L-methionine</name>
        <dbReference type="ChEBI" id="CHEBI:59789"/>
    </ligand>
</feature>
<evidence type="ECO:0000313" key="14">
    <source>
        <dbReference type="Proteomes" id="UP000320762"/>
    </source>
</evidence>
<evidence type="ECO:0000256" key="9">
    <source>
        <dbReference type="PIRNR" id="PIRNR017269"/>
    </source>
</evidence>
<evidence type="ECO:0000256" key="10">
    <source>
        <dbReference type="PIRSR" id="PIRSR017269-1"/>
    </source>
</evidence>
<dbReference type="GO" id="GO:0160107">
    <property type="term" value="F:tRNA (adenine(58)-N1)-methyltransferase activity"/>
    <property type="evidence" value="ECO:0007669"/>
    <property type="project" value="UniProtKB-EC"/>
</dbReference>
<dbReference type="GO" id="GO:0005634">
    <property type="term" value="C:nucleus"/>
    <property type="evidence" value="ECO:0007669"/>
    <property type="project" value="UniProtKB-SubCell"/>
</dbReference>
<comment type="similarity">
    <text evidence="9">Belongs to the class I-like SAM-binding methyltransferase superfamily. TRM61 family.</text>
</comment>
<reference evidence="13 14" key="1">
    <citation type="journal article" date="2019" name="New Phytol.">
        <title>Comparative genomics reveals unique wood-decay strategies and fruiting body development in the Schizophyllaceae.</title>
        <authorList>
            <person name="Almasi E."/>
            <person name="Sahu N."/>
            <person name="Krizsan K."/>
            <person name="Balint B."/>
            <person name="Kovacs G.M."/>
            <person name="Kiss B."/>
            <person name="Cseklye J."/>
            <person name="Drula E."/>
            <person name="Henrissat B."/>
            <person name="Nagy I."/>
            <person name="Chovatia M."/>
            <person name="Adam C."/>
            <person name="LaButti K."/>
            <person name="Lipzen A."/>
            <person name="Riley R."/>
            <person name="Grigoriev I.V."/>
            <person name="Nagy L.G."/>
        </authorList>
    </citation>
    <scope>NUCLEOTIDE SEQUENCE [LARGE SCALE GENOMIC DNA]</scope>
    <source>
        <strain evidence="13 14">NL-1724</strain>
    </source>
</reference>
<evidence type="ECO:0000256" key="11">
    <source>
        <dbReference type="SAM" id="MobiDB-lite"/>
    </source>
</evidence>
<dbReference type="Proteomes" id="UP000320762">
    <property type="component" value="Unassembled WGS sequence"/>
</dbReference>
<dbReference type="SUPFAM" id="SSF53335">
    <property type="entry name" value="S-adenosyl-L-methionine-dependent methyltransferases"/>
    <property type="match status" value="1"/>
</dbReference>
<dbReference type="PANTHER" id="PTHR12133:SF2">
    <property type="entry name" value="TRNA (ADENINE(58)-N(1))-METHYLTRANSFERASE CATALYTIC SUBUNIT TRMT61A"/>
    <property type="match status" value="1"/>
</dbReference>
<evidence type="ECO:0000256" key="3">
    <source>
        <dbReference type="ARBA" id="ARBA00015963"/>
    </source>
</evidence>
<feature type="region of interest" description="Disordered" evidence="11">
    <location>
        <begin position="279"/>
        <end position="321"/>
    </location>
</feature>
<name>A0A550C771_9AGAR</name>
<accession>A0A550C771</accession>
<keyword evidence="8 9" id="KW-0539">Nucleus</keyword>
<evidence type="ECO:0000256" key="6">
    <source>
        <dbReference type="ARBA" id="ARBA00022691"/>
    </source>
</evidence>
<dbReference type="EMBL" id="VDMD01000021">
    <property type="protein sequence ID" value="TRM60635.1"/>
    <property type="molecule type" value="Genomic_DNA"/>
</dbReference>
<dbReference type="Pfam" id="PF08704">
    <property type="entry name" value="GCD14"/>
    <property type="match status" value="1"/>
</dbReference>
<dbReference type="PANTHER" id="PTHR12133">
    <property type="entry name" value="TRNA (ADENINE(58)-N(1))-METHYLTRANSFERASE"/>
    <property type="match status" value="1"/>
</dbReference>
<dbReference type="PROSITE" id="PS51620">
    <property type="entry name" value="SAM_TRM61"/>
    <property type="match status" value="1"/>
</dbReference>
<dbReference type="InterPro" id="IPR029063">
    <property type="entry name" value="SAM-dependent_MTases_sf"/>
</dbReference>
<evidence type="ECO:0000256" key="7">
    <source>
        <dbReference type="ARBA" id="ARBA00022694"/>
    </source>
</evidence>
<organism evidence="13 14">
    <name type="scientific">Schizophyllum amplum</name>
    <dbReference type="NCBI Taxonomy" id="97359"/>
    <lineage>
        <taxon>Eukaryota</taxon>
        <taxon>Fungi</taxon>
        <taxon>Dikarya</taxon>
        <taxon>Basidiomycota</taxon>
        <taxon>Agaricomycotina</taxon>
        <taxon>Agaricomycetes</taxon>
        <taxon>Agaricomycetidae</taxon>
        <taxon>Agaricales</taxon>
        <taxon>Schizophyllaceae</taxon>
        <taxon>Schizophyllum</taxon>
    </lineage>
</organism>
<evidence type="ECO:0000259" key="12">
    <source>
        <dbReference type="Pfam" id="PF08704"/>
    </source>
</evidence>
<comment type="catalytic activity">
    <reaction evidence="9">
        <text>adenosine(58) in tRNA + S-adenosyl-L-methionine = N(1)-methyladenosine(58) in tRNA + S-adenosyl-L-homocysteine + H(+)</text>
        <dbReference type="Rhea" id="RHEA:43152"/>
        <dbReference type="Rhea" id="RHEA-COMP:10365"/>
        <dbReference type="Rhea" id="RHEA-COMP:10366"/>
        <dbReference type="ChEBI" id="CHEBI:15378"/>
        <dbReference type="ChEBI" id="CHEBI:57856"/>
        <dbReference type="ChEBI" id="CHEBI:59789"/>
        <dbReference type="ChEBI" id="CHEBI:74411"/>
        <dbReference type="ChEBI" id="CHEBI:74491"/>
        <dbReference type="EC" id="2.1.1.220"/>
    </reaction>
</comment>
<dbReference type="EC" id="2.1.1.220" evidence="2 9"/>
<dbReference type="Gene3D" id="3.40.50.150">
    <property type="entry name" value="Vaccinia Virus protein VP39"/>
    <property type="match status" value="1"/>
</dbReference>
<dbReference type="InterPro" id="IPR014816">
    <property type="entry name" value="tRNA_MeTrfase_Gcd14"/>
</dbReference>
<proteinExistence type="inferred from homology"/>
<dbReference type="GO" id="GO:0030488">
    <property type="term" value="P:tRNA methylation"/>
    <property type="evidence" value="ECO:0007669"/>
    <property type="project" value="InterPro"/>
</dbReference>
<comment type="caution">
    <text evidence="13">The sequence shown here is derived from an EMBL/GenBank/DDBJ whole genome shotgun (WGS) entry which is preliminary data.</text>
</comment>
<dbReference type="GO" id="GO:0031515">
    <property type="term" value="C:tRNA (m1A) methyltransferase complex"/>
    <property type="evidence" value="ECO:0007669"/>
    <property type="project" value="UniProtKB-UniRule"/>
</dbReference>
<evidence type="ECO:0000256" key="5">
    <source>
        <dbReference type="ARBA" id="ARBA00022679"/>
    </source>
</evidence>
<feature type="domain" description="tRNA (adenine(58)-N(1))-methyltransferase catalytic subunit TRM61 C-terminal" evidence="12">
    <location>
        <begin position="62"/>
        <end position="340"/>
    </location>
</feature>
<protein>
    <recommendedName>
        <fullName evidence="3 9">tRNA (adenine(58)-N(1))-methyltransferase catalytic subunit TRM61</fullName>
        <ecNumber evidence="2 9">2.1.1.220</ecNumber>
    </recommendedName>
</protein>
<gene>
    <name evidence="13" type="ORF">BD626DRAFT_549609</name>
</gene>
<keyword evidence="5 9" id="KW-0808">Transferase</keyword>
<comment type="subcellular location">
    <subcellularLocation>
        <location evidence="1 9">Nucleus</location>
    </subcellularLocation>
</comment>
<dbReference type="OrthoDB" id="1925287at2759"/>
<dbReference type="Gene3D" id="3.10.330.20">
    <property type="match status" value="1"/>
</dbReference>
<keyword evidence="7 9" id="KW-0819">tRNA processing</keyword>
<comment type="function">
    <text evidence="9">Catalytic subunit of tRNA (adenine-N(1)-)-methyltransferase, which catalyzes the formation of N(1)-methyladenine at position 58 (m1A58) in initiator methionyl-tRNA.</text>
</comment>
<feature type="binding site" evidence="10">
    <location>
        <position position="130"/>
    </location>
    <ligand>
        <name>S-adenosyl-L-methionine</name>
        <dbReference type="ChEBI" id="CHEBI:59789"/>
    </ligand>
</feature>
<evidence type="ECO:0000256" key="2">
    <source>
        <dbReference type="ARBA" id="ARBA00012796"/>
    </source>
</evidence>
<keyword evidence="6 9" id="KW-0949">S-adenosyl-L-methionine</keyword>
<dbReference type="InterPro" id="IPR049470">
    <property type="entry name" value="TRM61_C"/>
</dbReference>
<evidence type="ECO:0000256" key="1">
    <source>
        <dbReference type="ARBA" id="ARBA00004123"/>
    </source>
</evidence>
<keyword evidence="4 9" id="KW-0489">Methyltransferase</keyword>
<dbReference type="AlphaFoldDB" id="A0A550C771"/>
<dbReference type="STRING" id="97359.A0A550C771"/>
<evidence type="ECO:0000313" key="13">
    <source>
        <dbReference type="EMBL" id="TRM60635.1"/>
    </source>
</evidence>
<evidence type="ECO:0000256" key="4">
    <source>
        <dbReference type="ARBA" id="ARBA00022603"/>
    </source>
</evidence>
<feature type="compositionally biased region" description="Basic and acidic residues" evidence="11">
    <location>
        <begin position="298"/>
        <end position="307"/>
    </location>
</feature>